<dbReference type="PROSITE" id="PS51186">
    <property type="entry name" value="GNAT"/>
    <property type="match status" value="1"/>
</dbReference>
<evidence type="ECO:0000313" key="2">
    <source>
        <dbReference type="EMBL" id="PMC20623.1"/>
    </source>
</evidence>
<dbReference type="EMBL" id="PNGG01000001">
    <property type="protein sequence ID" value="PMC20623.1"/>
    <property type="molecule type" value="Genomic_DNA"/>
</dbReference>
<protein>
    <submittedName>
        <fullName evidence="2">N-acetyltransferase</fullName>
    </submittedName>
</protein>
<dbReference type="PANTHER" id="PTHR43617">
    <property type="entry name" value="L-AMINO ACID N-ACETYLTRANSFERASE"/>
    <property type="match status" value="1"/>
</dbReference>
<dbReference type="RefSeq" id="WP_070503226.1">
    <property type="nucleotide sequence ID" value="NZ_JALCYA010000002.1"/>
</dbReference>
<feature type="domain" description="N-acetyltransferase" evidence="1">
    <location>
        <begin position="1"/>
        <end position="145"/>
    </location>
</feature>
<dbReference type="SUPFAM" id="SSF55729">
    <property type="entry name" value="Acyl-CoA N-acyltransferases (Nat)"/>
    <property type="match status" value="1"/>
</dbReference>
<dbReference type="InterPro" id="IPR016181">
    <property type="entry name" value="Acyl_CoA_acyltransferase"/>
</dbReference>
<dbReference type="Gene3D" id="3.40.630.30">
    <property type="match status" value="1"/>
</dbReference>
<dbReference type="AlphaFoldDB" id="A0A2N6QLV4"/>
<reference evidence="2 3" key="1">
    <citation type="submission" date="2017-09" db="EMBL/GenBank/DDBJ databases">
        <title>Bacterial strain isolated from the female urinary microbiota.</title>
        <authorList>
            <person name="Thomas-White K."/>
            <person name="Kumar N."/>
            <person name="Forster S."/>
            <person name="Putonti C."/>
            <person name="Lawley T."/>
            <person name="Wolfe A.J."/>
        </authorList>
    </citation>
    <scope>NUCLEOTIDE SEQUENCE [LARGE SCALE GENOMIC DNA]</scope>
    <source>
        <strain evidence="2 3">UMB0834</strain>
    </source>
</reference>
<evidence type="ECO:0000313" key="3">
    <source>
        <dbReference type="Proteomes" id="UP000235748"/>
    </source>
</evidence>
<evidence type="ECO:0000259" key="1">
    <source>
        <dbReference type="PROSITE" id="PS51186"/>
    </source>
</evidence>
<dbReference type="Proteomes" id="UP000235748">
    <property type="component" value="Unassembled WGS sequence"/>
</dbReference>
<dbReference type="InterPro" id="IPR000182">
    <property type="entry name" value="GNAT_dom"/>
</dbReference>
<gene>
    <name evidence="2" type="ORF">CJ235_02805</name>
</gene>
<dbReference type="CDD" id="cd04301">
    <property type="entry name" value="NAT_SF"/>
    <property type="match status" value="1"/>
</dbReference>
<sequence length="145" mass="16831">MIIKQPSNDEIKLIEDLTPQAFNEETPNNIILSDETIIKNSKKLYESGAEYFVIIENSTVIGWVLLDEKEDNFSNKKFGFIYELFVIPEYRNKGIATKLLNFSCEYYKNKNCYEIRLNVYKGNNAACLYEKLGFSDINITMGKKL</sequence>
<accession>A0A2N6QLV4</accession>
<proteinExistence type="predicted"/>
<dbReference type="PANTHER" id="PTHR43617:SF34">
    <property type="entry name" value="PUTATIVE-RELATED"/>
    <property type="match status" value="1"/>
</dbReference>
<organism evidence="2 3">
    <name type="scientific">Staphylococcus pettenkoferi</name>
    <dbReference type="NCBI Taxonomy" id="170573"/>
    <lineage>
        <taxon>Bacteria</taxon>
        <taxon>Bacillati</taxon>
        <taxon>Bacillota</taxon>
        <taxon>Bacilli</taxon>
        <taxon>Bacillales</taxon>
        <taxon>Staphylococcaceae</taxon>
        <taxon>Staphylococcus</taxon>
    </lineage>
</organism>
<comment type="caution">
    <text evidence="2">The sequence shown here is derived from an EMBL/GenBank/DDBJ whole genome shotgun (WGS) entry which is preliminary data.</text>
</comment>
<dbReference type="GO" id="GO:0016747">
    <property type="term" value="F:acyltransferase activity, transferring groups other than amino-acyl groups"/>
    <property type="evidence" value="ECO:0007669"/>
    <property type="project" value="InterPro"/>
</dbReference>
<dbReference type="InterPro" id="IPR050276">
    <property type="entry name" value="MshD_Acetyltransferase"/>
</dbReference>
<name>A0A2N6QLV4_9STAP</name>
<dbReference type="Pfam" id="PF00583">
    <property type="entry name" value="Acetyltransf_1"/>
    <property type="match status" value="1"/>
</dbReference>
<keyword evidence="2" id="KW-0808">Transferase</keyword>